<keyword evidence="3" id="KW-1185">Reference proteome</keyword>
<dbReference type="InterPro" id="IPR052898">
    <property type="entry name" value="ACAD10-like"/>
</dbReference>
<accession>A0A432Y9A8</accession>
<dbReference type="SUPFAM" id="SSF56112">
    <property type="entry name" value="Protein kinase-like (PK-like)"/>
    <property type="match status" value="1"/>
</dbReference>
<dbReference type="Gene3D" id="3.90.1200.10">
    <property type="match status" value="1"/>
</dbReference>
<dbReference type="OrthoDB" id="3806873at2"/>
<evidence type="ECO:0000259" key="1">
    <source>
        <dbReference type="Pfam" id="PF01636"/>
    </source>
</evidence>
<dbReference type="PANTHER" id="PTHR47829:SF1">
    <property type="entry name" value="HAD FAMILY PHOSPHATASE"/>
    <property type="match status" value="1"/>
</dbReference>
<dbReference type="PANTHER" id="PTHR47829">
    <property type="entry name" value="HYDROLASE, PUTATIVE (AFU_ORTHOLOGUE AFUA_1G12880)-RELATED"/>
    <property type="match status" value="1"/>
</dbReference>
<dbReference type="AlphaFoldDB" id="A0A432Y9A8"/>
<dbReference type="InterPro" id="IPR011009">
    <property type="entry name" value="Kinase-like_dom_sf"/>
</dbReference>
<gene>
    <name evidence="2" type="ORF">CWE25_03235</name>
</gene>
<evidence type="ECO:0000313" key="3">
    <source>
        <dbReference type="Proteomes" id="UP000287330"/>
    </source>
</evidence>
<comment type="caution">
    <text evidence="2">The sequence shown here is derived from an EMBL/GenBank/DDBJ whole genome shotgun (WGS) entry which is preliminary data.</text>
</comment>
<protein>
    <submittedName>
        <fullName evidence="2">Phosphotransferase family protein</fullName>
    </submittedName>
</protein>
<dbReference type="Proteomes" id="UP000287330">
    <property type="component" value="Unassembled WGS sequence"/>
</dbReference>
<evidence type="ECO:0000313" key="2">
    <source>
        <dbReference type="EMBL" id="RUO57491.1"/>
    </source>
</evidence>
<dbReference type="GO" id="GO:0016740">
    <property type="term" value="F:transferase activity"/>
    <property type="evidence" value="ECO:0007669"/>
    <property type="project" value="UniProtKB-KW"/>
</dbReference>
<dbReference type="InterPro" id="IPR002575">
    <property type="entry name" value="Aminoglycoside_PTrfase"/>
</dbReference>
<dbReference type="RefSeq" id="WP_110573432.1">
    <property type="nucleotide sequence ID" value="NZ_PIPV01000002.1"/>
</dbReference>
<name>A0A432Y9A8_9GAMM</name>
<dbReference type="Gene3D" id="3.30.200.20">
    <property type="entry name" value="Phosphorylase Kinase, domain 1"/>
    <property type="match status" value="1"/>
</dbReference>
<proteinExistence type="predicted"/>
<feature type="domain" description="Aminoglycoside phosphotransferase" evidence="1">
    <location>
        <begin position="47"/>
        <end position="285"/>
    </location>
</feature>
<keyword evidence="2" id="KW-0808">Transferase</keyword>
<sequence length="360" mass="41478">MSVDTNSVLDQSSPVRTEESLPIESLDAWLKAELPEVVSESSGDLAITQYTGGASNWTYRLDYQNVALVLRRPPDGTKAKSAHDMGREYRFQKALKPYFPEVPEVLAHCKDESVIGAEFYVMRHVEGIIPRRHFPRQLSLSEAQAKQLCIKAIDRLVALHQVDIHASGLKRLAKGKGYTQRQVEGWCNRFERAKTWNVFGAKGIMRWIRENQPSEETICMTHNDFRLDNLVLDADDPTHIIGILDWELATLGNPLMDLGNALAYWIEAGDDKIARATKRQPSDYPGMLTRNEIIEYYCSKTGVAVADFKFYEVFGLFRLAVIAQQIYYRYHHKQTNNPAFKNFWFLVNYLLWRCRRKIKQ</sequence>
<dbReference type="InterPro" id="IPR041726">
    <property type="entry name" value="ACAD10_11_N"/>
</dbReference>
<organism evidence="2 3">
    <name type="scientific">Idiomarina fontislapidosi</name>
    <dbReference type="NCBI Taxonomy" id="263723"/>
    <lineage>
        <taxon>Bacteria</taxon>
        <taxon>Pseudomonadati</taxon>
        <taxon>Pseudomonadota</taxon>
        <taxon>Gammaproteobacteria</taxon>
        <taxon>Alteromonadales</taxon>
        <taxon>Idiomarinaceae</taxon>
        <taxon>Idiomarina</taxon>
    </lineage>
</organism>
<dbReference type="Pfam" id="PF01636">
    <property type="entry name" value="APH"/>
    <property type="match status" value="1"/>
</dbReference>
<reference evidence="3" key="1">
    <citation type="journal article" date="2018" name="Front. Microbiol.">
        <title>Genome-Based Analysis Reveals the Taxonomy and Diversity of the Family Idiomarinaceae.</title>
        <authorList>
            <person name="Liu Y."/>
            <person name="Lai Q."/>
            <person name="Shao Z."/>
        </authorList>
    </citation>
    <scope>NUCLEOTIDE SEQUENCE [LARGE SCALE GENOMIC DNA]</scope>
    <source>
        <strain evidence="3">F23</strain>
    </source>
</reference>
<dbReference type="CDD" id="cd05154">
    <property type="entry name" value="ACAD10_11_N-like"/>
    <property type="match status" value="1"/>
</dbReference>
<dbReference type="EMBL" id="PIPV01000002">
    <property type="protein sequence ID" value="RUO57491.1"/>
    <property type="molecule type" value="Genomic_DNA"/>
</dbReference>